<accession>A0A0L1JBR6</accession>
<dbReference type="EMBL" id="JNOM01000035">
    <property type="protein sequence ID" value="KNG89216.1"/>
    <property type="molecule type" value="Genomic_DNA"/>
</dbReference>
<feature type="active site" description="Proton donor/acceptor" evidence="10">
    <location>
        <position position="237"/>
    </location>
</feature>
<comment type="similarity">
    <text evidence="2 12">Belongs to the cutinase family.</text>
</comment>
<dbReference type="GO" id="GO:0050525">
    <property type="term" value="F:cutinase activity"/>
    <property type="evidence" value="ECO:0007669"/>
    <property type="project" value="UniProtKB-UniRule"/>
</dbReference>
<comment type="caution">
    <text evidence="13">The sequence shown here is derived from an EMBL/GenBank/DDBJ whole genome shotgun (WGS) entry which is preliminary data.</text>
</comment>
<evidence type="ECO:0000313" key="13">
    <source>
        <dbReference type="EMBL" id="KNG89216.1"/>
    </source>
</evidence>
<dbReference type="RefSeq" id="XP_015410139.1">
    <property type="nucleotide sequence ID" value="XM_015547431.1"/>
</dbReference>
<keyword evidence="5 12" id="KW-0964">Secreted</keyword>
<keyword evidence="14" id="KW-1185">Reference proteome</keyword>
<dbReference type="Pfam" id="PF01083">
    <property type="entry name" value="Cutinase"/>
    <property type="match status" value="1"/>
</dbReference>
<dbReference type="Proteomes" id="UP000037505">
    <property type="component" value="Unassembled WGS sequence"/>
</dbReference>
<dbReference type="PROSITE" id="PS00155">
    <property type="entry name" value="CUTINASE_1"/>
    <property type="match status" value="1"/>
</dbReference>
<evidence type="ECO:0000256" key="10">
    <source>
        <dbReference type="PIRSR" id="PIRSR611150-1"/>
    </source>
</evidence>
<protein>
    <recommendedName>
        <fullName evidence="3 12">Cutinase</fullName>
        <ecNumber evidence="3 12">3.1.1.74</ecNumber>
    </recommendedName>
</protein>
<dbReference type="FunFam" id="3.40.50.1820:FF:000235">
    <property type="entry name" value="Cutinase 1"/>
    <property type="match status" value="1"/>
</dbReference>
<evidence type="ECO:0000256" key="6">
    <source>
        <dbReference type="ARBA" id="ARBA00022729"/>
    </source>
</evidence>
<evidence type="ECO:0000256" key="12">
    <source>
        <dbReference type="RuleBase" id="RU361263"/>
    </source>
</evidence>
<comment type="subcellular location">
    <subcellularLocation>
        <location evidence="1 12">Secreted</location>
    </subcellularLocation>
</comment>
<dbReference type="PANTHER" id="PTHR48250">
    <property type="entry name" value="CUTINASE 2-RELATED"/>
    <property type="match status" value="1"/>
</dbReference>
<reference evidence="13 14" key="1">
    <citation type="submission" date="2014-06" db="EMBL/GenBank/DDBJ databases">
        <title>The Genome of the Aflatoxigenic Filamentous Fungus Aspergillus nomius.</title>
        <authorList>
            <person name="Moore M.G."/>
            <person name="Shannon B.M."/>
            <person name="Brian M.M."/>
        </authorList>
    </citation>
    <scope>NUCLEOTIDE SEQUENCE [LARGE SCALE GENOMIC DNA]</scope>
    <source>
        <strain evidence="13 14">NRRL 13137</strain>
    </source>
</reference>
<evidence type="ECO:0000256" key="4">
    <source>
        <dbReference type="ARBA" id="ARBA00022487"/>
    </source>
</evidence>
<evidence type="ECO:0000256" key="9">
    <source>
        <dbReference type="ARBA" id="ARBA00034045"/>
    </source>
</evidence>
<keyword evidence="4 12" id="KW-0719">Serine esterase</keyword>
<dbReference type="SUPFAM" id="SSF53474">
    <property type="entry name" value="alpha/beta-Hydrolases"/>
    <property type="match status" value="1"/>
</dbReference>
<evidence type="ECO:0000256" key="1">
    <source>
        <dbReference type="ARBA" id="ARBA00004613"/>
    </source>
</evidence>
<dbReference type="SMART" id="SM01110">
    <property type="entry name" value="Cutinase"/>
    <property type="match status" value="1"/>
</dbReference>
<evidence type="ECO:0000256" key="5">
    <source>
        <dbReference type="ARBA" id="ARBA00022525"/>
    </source>
</evidence>
<evidence type="ECO:0000256" key="7">
    <source>
        <dbReference type="ARBA" id="ARBA00022801"/>
    </source>
</evidence>
<feature type="active site" evidence="10">
    <location>
        <position position="224"/>
    </location>
</feature>
<evidence type="ECO:0000313" key="14">
    <source>
        <dbReference type="Proteomes" id="UP000037505"/>
    </source>
</evidence>
<dbReference type="InterPro" id="IPR000675">
    <property type="entry name" value="Cutinase/axe"/>
</dbReference>
<dbReference type="InterPro" id="IPR043579">
    <property type="entry name" value="CUTINASE_2"/>
</dbReference>
<keyword evidence="8 11" id="KW-1015">Disulfide bond</keyword>
<comment type="function">
    <text evidence="12">Catalyzes the hydrolysis of complex carboxylic polyesters found in the cell wall of plants. Degrades cutin, a macromolecule that forms the structure of the plant cuticle.</text>
</comment>
<evidence type="ECO:0000256" key="8">
    <source>
        <dbReference type="ARBA" id="ARBA00023157"/>
    </source>
</evidence>
<dbReference type="InterPro" id="IPR011150">
    <property type="entry name" value="Cutinase_monf"/>
</dbReference>
<dbReference type="PANTHER" id="PTHR48250:SF3">
    <property type="entry name" value="CUTINASE 1-RELATED"/>
    <property type="match status" value="1"/>
</dbReference>
<evidence type="ECO:0000256" key="11">
    <source>
        <dbReference type="PIRSR" id="PIRSR611150-2"/>
    </source>
</evidence>
<gene>
    <name evidence="13" type="ORF">ANOM_002174</name>
</gene>
<feature type="disulfide bond" evidence="11">
    <location>
        <begin position="220"/>
        <end position="227"/>
    </location>
</feature>
<dbReference type="InterPro" id="IPR043580">
    <property type="entry name" value="CUTINASE_1"/>
</dbReference>
<dbReference type="EC" id="3.1.1.74" evidence="3 12"/>
<comment type="catalytic activity">
    <reaction evidence="9 12">
        <text>cutin + H2O = cutin monomers.</text>
        <dbReference type="EC" id="3.1.1.74"/>
    </reaction>
</comment>
<dbReference type="Gene3D" id="3.40.50.1820">
    <property type="entry name" value="alpha/beta hydrolase"/>
    <property type="match status" value="1"/>
</dbReference>
<dbReference type="GO" id="GO:0005576">
    <property type="term" value="C:extracellular region"/>
    <property type="evidence" value="ECO:0007669"/>
    <property type="project" value="UniProtKB-SubCell"/>
</dbReference>
<evidence type="ECO:0000256" key="3">
    <source>
        <dbReference type="ARBA" id="ARBA00013095"/>
    </source>
</evidence>
<dbReference type="PRINTS" id="PR00129">
    <property type="entry name" value="CUTINASE"/>
</dbReference>
<dbReference type="OrthoDB" id="3225429at2759"/>
<dbReference type="InterPro" id="IPR029058">
    <property type="entry name" value="AB_hydrolase_fold"/>
</dbReference>
<feature type="active site" description="Nucleophile" evidence="10">
    <location>
        <position position="169"/>
    </location>
</feature>
<keyword evidence="7 12" id="KW-0378">Hydrolase</keyword>
<proteinExistence type="inferred from homology"/>
<organism evidence="13 14">
    <name type="scientific">Aspergillus nomiae NRRL (strain ATCC 15546 / NRRL 13137 / CBS 260.88 / M93)</name>
    <dbReference type="NCBI Taxonomy" id="1509407"/>
    <lineage>
        <taxon>Eukaryota</taxon>
        <taxon>Fungi</taxon>
        <taxon>Dikarya</taxon>
        <taxon>Ascomycota</taxon>
        <taxon>Pezizomycotina</taxon>
        <taxon>Eurotiomycetes</taxon>
        <taxon>Eurotiomycetidae</taxon>
        <taxon>Eurotiales</taxon>
        <taxon>Aspergillaceae</taxon>
        <taxon>Aspergillus</taxon>
        <taxon>Aspergillus subgen. Circumdati</taxon>
    </lineage>
</organism>
<dbReference type="GeneID" id="26803978"/>
<feature type="disulfide bond" evidence="11">
    <location>
        <begin position="80"/>
        <end position="158"/>
    </location>
</feature>
<name>A0A0L1JBR6_ASPN3</name>
<keyword evidence="6" id="KW-0732">Signal</keyword>
<dbReference type="AlphaFoldDB" id="A0A0L1JBR6"/>
<evidence type="ECO:0000256" key="2">
    <source>
        <dbReference type="ARBA" id="ARBA00007534"/>
    </source>
</evidence>
<dbReference type="GO" id="GO:0016052">
    <property type="term" value="P:carbohydrate catabolic process"/>
    <property type="evidence" value="ECO:0007669"/>
    <property type="project" value="TreeGrafter"/>
</dbReference>
<dbReference type="STRING" id="1509407.A0A0L1JBR6"/>
<sequence>MCWTLLQHKYYKDGCFVRGRTSIQTASHSHRTDTIHFLKKFLIMHFRNIVIALAATAVASPVDLQERQLSGGNELRDGPCKPITFIFARASTEPGLLGVSTGPAVCNLLKSARPDDVACQGVGPRYTADLPSNALPEGTSQVAIAEAQGLFEQAVSKCPDTQIVAGGYSQGTAVMNGAIRRLSADVQDKVKGVVLFGYTRNAQEGGQIANFPKDKVKVYCAVGDLVCLGTLIVAPPHFTYLSDTGDASEFLLSKLGN</sequence>
<dbReference type="PROSITE" id="PS00931">
    <property type="entry name" value="CUTINASE_2"/>
    <property type="match status" value="1"/>
</dbReference>